<gene>
    <name evidence="1" type="ORF">BDR25DRAFT_373273</name>
</gene>
<proteinExistence type="predicted"/>
<dbReference type="EMBL" id="MU003515">
    <property type="protein sequence ID" value="KAF2468624.1"/>
    <property type="molecule type" value="Genomic_DNA"/>
</dbReference>
<protein>
    <submittedName>
        <fullName evidence="1">Endo-1,3-beta-glucanase Engl1</fullName>
    </submittedName>
</protein>
<keyword evidence="2" id="KW-1185">Reference proteome</keyword>
<comment type="caution">
    <text evidence="1">The sequence shown here is derived from an EMBL/GenBank/DDBJ whole genome shotgun (WGS) entry which is preliminary data.</text>
</comment>
<name>A0ACB6QNR3_9PLEO</name>
<organism evidence="1 2">
    <name type="scientific">Lindgomyces ingoldianus</name>
    <dbReference type="NCBI Taxonomy" id="673940"/>
    <lineage>
        <taxon>Eukaryota</taxon>
        <taxon>Fungi</taxon>
        <taxon>Dikarya</taxon>
        <taxon>Ascomycota</taxon>
        <taxon>Pezizomycotina</taxon>
        <taxon>Dothideomycetes</taxon>
        <taxon>Pleosporomycetidae</taxon>
        <taxon>Pleosporales</taxon>
        <taxon>Lindgomycetaceae</taxon>
        <taxon>Lindgomyces</taxon>
    </lineage>
</organism>
<evidence type="ECO:0000313" key="2">
    <source>
        <dbReference type="Proteomes" id="UP000799755"/>
    </source>
</evidence>
<accession>A0ACB6QNR3</accession>
<sequence length="769" mass="85440">MGHGPSVESSSSSSSTKESWWKETWKSTIKSAGWTTKSTSTSAPEDDIFVPIAKDNILSQIPIGRHHPVKKLGIEDSDTRTIQTNKFYANFFLGGQNQPVWTHPYVIWWTKGVAKVSAKEPDMTSWGIGIDQTDGDAVEFPPGEQTPVKYYSNPLYHDSLILSAQELGPETILTTDTLLPFSVNVNLLAKKDDLEPTLTIPCVQGMAFVTGGYRNATPLIQSGIKFRSMSKPIKVDKSVKYRVVTLDGKTWLIYVNPVPTAQYDATAFRVIDSQNFVGPPNFKGTIQIAKNPISDDGEAIYSKAVGSFVTEATLTGSANNGVGTYTISYTKIGKAPLLIFALPHHIQSLSPDLQSSITKLQLRTTTKGMATALFTENLTMLEPNLPTNMTFAPWAPGITSAKILYSPKAIEAITYTADRDIRIAISETPDSESFYYAGKSLAKLATLGWVVKDVLNNPTLVSLALTKLKEEFQVYVQNKQKYMLFYDDDWKGIVSSAGFTNSPGADFGNTYYNDHHFHWGYFVYTAAVIGYLDPDWLNQGDSRAWVNMLVKDFAESDKQGRDYPFSRSFDWWAGHSWAKGLLESADGKDEESSSEDGFASFAVKMWGRTSGNVMMEKRGNLMLAIQARSFSNYFYMLDNNTNAPPQFIGNKISGVFFDNKVDHTTYFGPDSYLISSIHILPISPATSYLRSKAFVREEWDRFFSDNRALQVPGGWRGILMANLAIIDAKTAWGFFKDGVMGSWDDRWIDGGASRTWYLVWCAGLGGAPR</sequence>
<dbReference type="Proteomes" id="UP000799755">
    <property type="component" value="Unassembled WGS sequence"/>
</dbReference>
<evidence type="ECO:0000313" key="1">
    <source>
        <dbReference type="EMBL" id="KAF2468624.1"/>
    </source>
</evidence>
<reference evidence="1" key="1">
    <citation type="journal article" date="2020" name="Stud. Mycol.">
        <title>101 Dothideomycetes genomes: a test case for predicting lifestyles and emergence of pathogens.</title>
        <authorList>
            <person name="Haridas S."/>
            <person name="Albert R."/>
            <person name="Binder M."/>
            <person name="Bloem J."/>
            <person name="Labutti K."/>
            <person name="Salamov A."/>
            <person name="Andreopoulos B."/>
            <person name="Baker S."/>
            <person name="Barry K."/>
            <person name="Bills G."/>
            <person name="Bluhm B."/>
            <person name="Cannon C."/>
            <person name="Castanera R."/>
            <person name="Culley D."/>
            <person name="Daum C."/>
            <person name="Ezra D."/>
            <person name="Gonzalez J."/>
            <person name="Henrissat B."/>
            <person name="Kuo A."/>
            <person name="Liang C."/>
            <person name="Lipzen A."/>
            <person name="Lutzoni F."/>
            <person name="Magnuson J."/>
            <person name="Mondo S."/>
            <person name="Nolan M."/>
            <person name="Ohm R."/>
            <person name="Pangilinan J."/>
            <person name="Park H.-J."/>
            <person name="Ramirez L."/>
            <person name="Alfaro M."/>
            <person name="Sun H."/>
            <person name="Tritt A."/>
            <person name="Yoshinaga Y."/>
            <person name="Zwiers L.-H."/>
            <person name="Turgeon B."/>
            <person name="Goodwin S."/>
            <person name="Spatafora J."/>
            <person name="Crous P."/>
            <person name="Grigoriev I."/>
        </authorList>
    </citation>
    <scope>NUCLEOTIDE SEQUENCE</scope>
    <source>
        <strain evidence="1">ATCC 200398</strain>
    </source>
</reference>